<sequence length="65" mass="6459">MHLQARGQPQDVGPRTEQTAGGLGLGAAATAQAPADTAQPASGWLTAALAPHIQPQSSSSSTTHT</sequence>
<proteinExistence type="predicted"/>
<evidence type="ECO:0000313" key="2">
    <source>
        <dbReference type="EMBL" id="PGH34281.1"/>
    </source>
</evidence>
<accession>A0A2B7ZLP9</accession>
<evidence type="ECO:0000313" key="3">
    <source>
        <dbReference type="Proteomes" id="UP000226031"/>
    </source>
</evidence>
<feature type="region of interest" description="Disordered" evidence="1">
    <location>
        <begin position="1"/>
        <end position="65"/>
    </location>
</feature>
<name>A0A2B7ZLP9_9EURO</name>
<comment type="caution">
    <text evidence="2">The sequence shown here is derived from an EMBL/GenBank/DDBJ whole genome shotgun (WGS) entry which is preliminary data.</text>
</comment>
<keyword evidence="3" id="KW-1185">Reference proteome</keyword>
<protein>
    <submittedName>
        <fullName evidence="2">Uncharacterized protein</fullName>
    </submittedName>
</protein>
<dbReference type="AlphaFoldDB" id="A0A2B7ZLP9"/>
<gene>
    <name evidence="2" type="ORF">GX50_02864</name>
</gene>
<organism evidence="2 3">
    <name type="scientific">[Emmonsia] crescens</name>
    <dbReference type="NCBI Taxonomy" id="73230"/>
    <lineage>
        <taxon>Eukaryota</taxon>
        <taxon>Fungi</taxon>
        <taxon>Dikarya</taxon>
        <taxon>Ascomycota</taxon>
        <taxon>Pezizomycotina</taxon>
        <taxon>Eurotiomycetes</taxon>
        <taxon>Eurotiomycetidae</taxon>
        <taxon>Onygenales</taxon>
        <taxon>Ajellomycetaceae</taxon>
        <taxon>Emergomyces</taxon>
    </lineage>
</organism>
<dbReference type="EMBL" id="PDND01000043">
    <property type="protein sequence ID" value="PGH34281.1"/>
    <property type="molecule type" value="Genomic_DNA"/>
</dbReference>
<evidence type="ECO:0000256" key="1">
    <source>
        <dbReference type="SAM" id="MobiDB-lite"/>
    </source>
</evidence>
<feature type="compositionally biased region" description="Low complexity" evidence="1">
    <location>
        <begin position="26"/>
        <end position="41"/>
    </location>
</feature>
<dbReference type="Proteomes" id="UP000226031">
    <property type="component" value="Unassembled WGS sequence"/>
</dbReference>
<reference evidence="2 3" key="1">
    <citation type="submission" date="2017-10" db="EMBL/GenBank/DDBJ databases">
        <title>Comparative genomics in systemic dimorphic fungi from Ajellomycetaceae.</title>
        <authorList>
            <person name="Munoz J.F."/>
            <person name="Mcewen J.G."/>
            <person name="Clay O.K."/>
            <person name="Cuomo C.A."/>
        </authorList>
    </citation>
    <scope>NUCLEOTIDE SEQUENCE [LARGE SCALE GENOMIC DNA]</scope>
    <source>
        <strain evidence="2 3">UAMH4076</strain>
    </source>
</reference>